<dbReference type="PIRSF" id="PIRSF000524">
    <property type="entry name" value="SPT"/>
    <property type="match status" value="1"/>
</dbReference>
<dbReference type="InterPro" id="IPR024169">
    <property type="entry name" value="SP_NH2Trfase/AEP_transaminase"/>
</dbReference>
<feature type="domain" description="Aminotransferase class V" evidence="9">
    <location>
        <begin position="49"/>
        <end position="341"/>
    </location>
</feature>
<feature type="modified residue" description="N6-(pyridoxal phosphate)lysine" evidence="8">
    <location>
        <position position="198"/>
    </location>
</feature>
<dbReference type="STRING" id="1287681.M7T724"/>
<evidence type="ECO:0000256" key="7">
    <source>
        <dbReference type="PIRSR" id="PIRSR000524-1"/>
    </source>
</evidence>
<feature type="binding site" evidence="7">
    <location>
        <position position="350"/>
    </location>
    <ligand>
        <name>substrate</name>
    </ligand>
</feature>
<evidence type="ECO:0000256" key="1">
    <source>
        <dbReference type="ARBA" id="ARBA00001933"/>
    </source>
</evidence>
<dbReference type="GO" id="GO:0005777">
    <property type="term" value="C:peroxisome"/>
    <property type="evidence" value="ECO:0007669"/>
    <property type="project" value="TreeGrafter"/>
</dbReference>
<keyword evidence="4 10" id="KW-0032">Aminotransferase</keyword>
<evidence type="ECO:0000313" key="10">
    <source>
        <dbReference type="EMBL" id="EMR72683.1"/>
    </source>
</evidence>
<dbReference type="OMA" id="YEWDTPA"/>
<dbReference type="GO" id="GO:0008453">
    <property type="term" value="F:alanine-glyoxylate transaminase activity"/>
    <property type="evidence" value="ECO:0007669"/>
    <property type="project" value="UniProtKB-EC"/>
</dbReference>
<reference evidence="11" key="1">
    <citation type="journal article" date="2013" name="Genome Announc.">
        <title>Draft genome sequence of the grapevine dieback fungus Eutypa lata UCR-EL1.</title>
        <authorList>
            <person name="Blanco-Ulate B."/>
            <person name="Rolshausen P.E."/>
            <person name="Cantu D."/>
        </authorList>
    </citation>
    <scope>NUCLEOTIDE SEQUENCE [LARGE SCALE GENOMIC DNA]</scope>
    <source>
        <strain evidence="11">UCR-EL1</strain>
    </source>
</reference>
<dbReference type="KEGG" id="ela:UCREL1_265"/>
<gene>
    <name evidence="10" type="ORF">UCREL1_265</name>
</gene>
<evidence type="ECO:0000256" key="8">
    <source>
        <dbReference type="PIRSR" id="PIRSR000524-50"/>
    </source>
</evidence>
<dbReference type="Pfam" id="PF00266">
    <property type="entry name" value="Aminotran_5"/>
    <property type="match status" value="1"/>
</dbReference>
<dbReference type="Gene3D" id="3.90.1150.10">
    <property type="entry name" value="Aspartate Aminotransferase, domain 1"/>
    <property type="match status" value="1"/>
</dbReference>
<dbReference type="GO" id="GO:0019265">
    <property type="term" value="P:glycine biosynthetic process, by transamination of glyoxylate"/>
    <property type="evidence" value="ECO:0007669"/>
    <property type="project" value="EnsemblFungi"/>
</dbReference>
<evidence type="ECO:0000259" key="9">
    <source>
        <dbReference type="Pfam" id="PF00266"/>
    </source>
</evidence>
<dbReference type="SUPFAM" id="SSF53383">
    <property type="entry name" value="PLP-dependent transferases"/>
    <property type="match status" value="1"/>
</dbReference>
<organism evidence="10 11">
    <name type="scientific">Eutypa lata (strain UCR-EL1)</name>
    <name type="common">Grapevine dieback disease fungus</name>
    <name type="synonym">Eutypa armeniacae</name>
    <dbReference type="NCBI Taxonomy" id="1287681"/>
    <lineage>
        <taxon>Eukaryota</taxon>
        <taxon>Fungi</taxon>
        <taxon>Dikarya</taxon>
        <taxon>Ascomycota</taxon>
        <taxon>Pezizomycotina</taxon>
        <taxon>Sordariomycetes</taxon>
        <taxon>Xylariomycetidae</taxon>
        <taxon>Xylariales</taxon>
        <taxon>Diatrypaceae</taxon>
        <taxon>Eutypa</taxon>
    </lineage>
</organism>
<dbReference type="Proteomes" id="UP000012174">
    <property type="component" value="Unassembled WGS sequence"/>
</dbReference>
<dbReference type="OrthoDB" id="7403325at2759"/>
<protein>
    <recommendedName>
        <fullName evidence="3">alanine--glyoxylate transaminase</fullName>
        <ecNumber evidence="3">2.6.1.44</ecNumber>
    </recommendedName>
</protein>
<dbReference type="GO" id="GO:0004760">
    <property type="term" value="F:L-serine-pyruvate transaminase activity"/>
    <property type="evidence" value="ECO:0007669"/>
    <property type="project" value="TreeGrafter"/>
</dbReference>
<evidence type="ECO:0000256" key="3">
    <source>
        <dbReference type="ARBA" id="ARBA00013049"/>
    </source>
</evidence>
<proteinExistence type="inferred from homology"/>
<keyword evidence="11" id="KW-1185">Reference proteome</keyword>
<accession>M7T724</accession>
<keyword evidence="5 10" id="KW-0808">Transferase</keyword>
<evidence type="ECO:0000256" key="4">
    <source>
        <dbReference type="ARBA" id="ARBA00022576"/>
    </source>
</evidence>
<evidence type="ECO:0000256" key="6">
    <source>
        <dbReference type="ARBA" id="ARBA00022898"/>
    </source>
</evidence>
<evidence type="ECO:0000256" key="5">
    <source>
        <dbReference type="ARBA" id="ARBA00022679"/>
    </source>
</evidence>
<dbReference type="PANTHER" id="PTHR21152">
    <property type="entry name" value="AMINOTRANSFERASE CLASS V"/>
    <property type="match status" value="1"/>
</dbReference>
<evidence type="ECO:0000313" key="11">
    <source>
        <dbReference type="Proteomes" id="UP000012174"/>
    </source>
</evidence>
<evidence type="ECO:0000256" key="2">
    <source>
        <dbReference type="ARBA" id="ARBA00009236"/>
    </source>
</evidence>
<keyword evidence="6 8" id="KW-0663">Pyridoxal phosphate</keyword>
<name>M7T724_EUTLA</name>
<dbReference type="HOGENOM" id="CLU_027686_5_2_1"/>
<dbReference type="InterPro" id="IPR015421">
    <property type="entry name" value="PyrdxlP-dep_Trfase_major"/>
</dbReference>
<dbReference type="InterPro" id="IPR015424">
    <property type="entry name" value="PyrdxlP-dep_Trfase"/>
</dbReference>
<dbReference type="FunFam" id="3.90.1150.10:FF:000049">
    <property type="entry name" value="Alanine-glyoxylate aminotransferase 1"/>
    <property type="match status" value="1"/>
</dbReference>
<dbReference type="eggNOG" id="KOG2862">
    <property type="taxonomic scope" value="Eukaryota"/>
</dbReference>
<sequence length="385" mass="41372">MSSQPEHPALLIPGPIEFDDDVLQSMSHFSESHVGPGFVATFGDTLSMLRKLFQTTSPSSQPFIISGSGTLGWDLVAANLAEPGENVLVLSTGYFGDGFADCFRVYGANVDQLTAPVGSRPQLPEIEAALKSKKYKVITVTHVDTSTGVLSELQKLSELVKSVSPETLLIVDGVCSVACEEIAFDAWNIDGVVTASQKAIGCPAGLSISMFSGKAIDTFKARKSPPASYFASIKNWLPIMQNYEAKKPSYFATPSPQLIHALHTALTQILAKPLSERFAKHKEVSDRIKKAVTDLGLKQVASNPDDQAHGMTAIYLPETIKATDILPRLAKNGIIWAGGIHKEIAPKYVRFGHMGVSVTDPSRTDIDRAIDALKGGLAECGYQKA</sequence>
<dbReference type="EC" id="2.6.1.44" evidence="3"/>
<dbReference type="AlphaFoldDB" id="M7T724"/>
<dbReference type="FunFam" id="3.40.640.10:FF:000027">
    <property type="entry name" value="Serine--pyruvate aminotransferase, mitochondrial"/>
    <property type="match status" value="1"/>
</dbReference>
<dbReference type="EMBL" id="KB705403">
    <property type="protein sequence ID" value="EMR72683.1"/>
    <property type="molecule type" value="Genomic_DNA"/>
</dbReference>
<dbReference type="Gene3D" id="3.40.640.10">
    <property type="entry name" value="Type I PLP-dependent aspartate aminotransferase-like (Major domain)"/>
    <property type="match status" value="1"/>
</dbReference>
<comment type="similarity">
    <text evidence="2">Belongs to the class-V pyridoxal-phosphate-dependent aminotransferase family.</text>
</comment>
<dbReference type="PANTHER" id="PTHR21152:SF24">
    <property type="entry name" value="ALANINE--GLYOXYLATE AMINOTRANSFERASE 1"/>
    <property type="match status" value="1"/>
</dbReference>
<comment type="cofactor">
    <cofactor evidence="1 8">
        <name>pyridoxal 5'-phosphate</name>
        <dbReference type="ChEBI" id="CHEBI:597326"/>
    </cofactor>
</comment>
<dbReference type="InterPro" id="IPR000192">
    <property type="entry name" value="Aminotrans_V_dom"/>
</dbReference>
<dbReference type="InterPro" id="IPR015422">
    <property type="entry name" value="PyrdxlP-dep_Trfase_small"/>
</dbReference>